<dbReference type="AlphaFoldDB" id="A0A0D2BH17"/>
<evidence type="ECO:0000259" key="1">
    <source>
        <dbReference type="Pfam" id="PF12697"/>
    </source>
</evidence>
<dbReference type="SUPFAM" id="SSF53474">
    <property type="entry name" value="alpha/beta-Hydrolases"/>
    <property type="match status" value="1"/>
</dbReference>
<keyword evidence="3" id="KW-1185">Reference proteome</keyword>
<dbReference type="GeneID" id="27363142"/>
<evidence type="ECO:0000313" key="2">
    <source>
        <dbReference type="EMBL" id="KIW36782.1"/>
    </source>
</evidence>
<dbReference type="EMBL" id="KN847349">
    <property type="protein sequence ID" value="KIW36782.1"/>
    <property type="molecule type" value="Genomic_DNA"/>
</dbReference>
<dbReference type="PANTHER" id="PTHR37017:SF11">
    <property type="entry name" value="ESTERASE_LIPASE_THIOESTERASE DOMAIN-CONTAINING PROTEIN"/>
    <property type="match status" value="1"/>
</dbReference>
<dbReference type="Pfam" id="PF12697">
    <property type="entry name" value="Abhydrolase_6"/>
    <property type="match status" value="1"/>
</dbReference>
<dbReference type="RefSeq" id="XP_016256998.1">
    <property type="nucleotide sequence ID" value="XM_016412685.1"/>
</dbReference>
<dbReference type="Gene3D" id="3.40.50.1820">
    <property type="entry name" value="alpha/beta hydrolase"/>
    <property type="match status" value="1"/>
</dbReference>
<gene>
    <name evidence="2" type="ORF">PV06_11068</name>
</gene>
<dbReference type="OrthoDB" id="1263307at2759"/>
<dbReference type="Proteomes" id="UP000053342">
    <property type="component" value="Unassembled WGS sequence"/>
</dbReference>
<dbReference type="PANTHER" id="PTHR37017">
    <property type="entry name" value="AB HYDROLASE-1 DOMAIN-CONTAINING PROTEIN-RELATED"/>
    <property type="match status" value="1"/>
</dbReference>
<dbReference type="InterPro" id="IPR052897">
    <property type="entry name" value="Sec-Metab_Biosynth_Hydrolase"/>
</dbReference>
<feature type="domain" description="AB hydrolase-1" evidence="1">
    <location>
        <begin position="56"/>
        <end position="113"/>
    </location>
</feature>
<dbReference type="InterPro" id="IPR029058">
    <property type="entry name" value="AB_hydrolase_fold"/>
</dbReference>
<accession>A0A0D2BH17</accession>
<proteinExistence type="predicted"/>
<dbReference type="VEuPathDB" id="FungiDB:PV06_11068"/>
<dbReference type="InterPro" id="IPR000073">
    <property type="entry name" value="AB_hydrolase_1"/>
</dbReference>
<evidence type="ECO:0000313" key="3">
    <source>
        <dbReference type="Proteomes" id="UP000053342"/>
    </source>
</evidence>
<name>A0A0D2BH17_9EURO</name>
<organism evidence="2 3">
    <name type="scientific">Exophiala oligosperma</name>
    <dbReference type="NCBI Taxonomy" id="215243"/>
    <lineage>
        <taxon>Eukaryota</taxon>
        <taxon>Fungi</taxon>
        <taxon>Dikarya</taxon>
        <taxon>Ascomycota</taxon>
        <taxon>Pezizomycotina</taxon>
        <taxon>Eurotiomycetes</taxon>
        <taxon>Chaetothyriomycetidae</taxon>
        <taxon>Chaetothyriales</taxon>
        <taxon>Herpotrichiellaceae</taxon>
        <taxon>Exophiala</taxon>
    </lineage>
</organism>
<sequence length="124" mass="14026">MPEDTQKPTDYLTMDPKTQGEFIFAHSSAVERTEYASRLLKHSSRTFKDPLAFAWYLQIPATSLVCTDDPVIPPQLQREMVDKAREKGANVVIKEIHSDHVPMVSHPEEVVEVLLEAAKRGLQP</sequence>
<dbReference type="HOGENOM" id="CLU_2003937_0_0_1"/>
<protein>
    <recommendedName>
        <fullName evidence="1">AB hydrolase-1 domain-containing protein</fullName>
    </recommendedName>
</protein>
<reference evidence="2 3" key="1">
    <citation type="submission" date="2015-01" db="EMBL/GenBank/DDBJ databases">
        <title>The Genome Sequence of Exophiala oligosperma CBS72588.</title>
        <authorList>
            <consortium name="The Broad Institute Genomics Platform"/>
            <person name="Cuomo C."/>
            <person name="de Hoog S."/>
            <person name="Gorbushina A."/>
            <person name="Stielow B."/>
            <person name="Teixiera M."/>
            <person name="Abouelleil A."/>
            <person name="Chapman S.B."/>
            <person name="Priest M."/>
            <person name="Young S.K."/>
            <person name="Wortman J."/>
            <person name="Nusbaum C."/>
            <person name="Birren B."/>
        </authorList>
    </citation>
    <scope>NUCLEOTIDE SEQUENCE [LARGE SCALE GENOMIC DNA]</scope>
    <source>
        <strain evidence="2 3">CBS 72588</strain>
    </source>
</reference>